<evidence type="ECO:0000259" key="5">
    <source>
        <dbReference type="SMART" id="SM01158"/>
    </source>
</evidence>
<accession>A0A0D2VS19</accession>
<feature type="domain" description="Armadillo-like helical" evidence="5">
    <location>
        <begin position="543"/>
        <end position="782"/>
    </location>
</feature>
<dbReference type="Proteomes" id="UP000008743">
    <property type="component" value="Unassembled WGS sequence"/>
</dbReference>
<dbReference type="InParanoid" id="A0A0D2VS19"/>
<protein>
    <recommendedName>
        <fullName evidence="5">Armadillo-like helical domain-containing protein</fullName>
    </recommendedName>
</protein>
<reference evidence="7" key="1">
    <citation type="submission" date="2011-02" db="EMBL/GenBank/DDBJ databases">
        <title>The Genome Sequence of Capsaspora owczarzaki ATCC 30864.</title>
        <authorList>
            <person name="Russ C."/>
            <person name="Cuomo C."/>
            <person name="Burger G."/>
            <person name="Gray M.W."/>
            <person name="Holland P.W.H."/>
            <person name="King N."/>
            <person name="Lang F.B.F."/>
            <person name="Roger A.J."/>
            <person name="Ruiz-Trillo I."/>
            <person name="Young S.K."/>
            <person name="Zeng Q."/>
            <person name="Gargeya S."/>
            <person name="Alvarado L."/>
            <person name="Berlin A."/>
            <person name="Chapman S.B."/>
            <person name="Chen Z."/>
            <person name="Freedman E."/>
            <person name="Gellesch M."/>
            <person name="Goldberg J."/>
            <person name="Griggs A."/>
            <person name="Gujja S."/>
            <person name="Heilman E."/>
            <person name="Heiman D."/>
            <person name="Howarth C."/>
            <person name="Mehta T."/>
            <person name="Neiman D."/>
            <person name="Pearson M."/>
            <person name="Roberts A."/>
            <person name="Saif S."/>
            <person name="Shea T."/>
            <person name="Shenoy N."/>
            <person name="Sisk P."/>
            <person name="Stolte C."/>
            <person name="Sykes S."/>
            <person name="White J."/>
            <person name="Yandava C."/>
            <person name="Haas B."/>
            <person name="Nusbaum C."/>
            <person name="Birren B."/>
        </authorList>
    </citation>
    <scope>NUCLEOTIDE SEQUENCE</scope>
    <source>
        <strain evidence="7">ATCC 30864</strain>
    </source>
</reference>
<dbReference type="GO" id="GO:0005829">
    <property type="term" value="C:cytosol"/>
    <property type="evidence" value="ECO:0007669"/>
    <property type="project" value="TreeGrafter"/>
</dbReference>
<dbReference type="GO" id="GO:0016020">
    <property type="term" value="C:membrane"/>
    <property type="evidence" value="ECO:0007669"/>
    <property type="project" value="UniProtKB-SubCell"/>
</dbReference>
<dbReference type="AlphaFoldDB" id="A0A0D2VS19"/>
<gene>
    <name evidence="6" type="ORF">CAOG_004545</name>
</gene>
<proteinExistence type="predicted"/>
<dbReference type="PhylomeDB" id="A0A0D2VS19"/>
<dbReference type="SMART" id="SM01158">
    <property type="entry name" value="DUF1741"/>
    <property type="match status" value="1"/>
</dbReference>
<dbReference type="Pfam" id="PF08427">
    <property type="entry name" value="ARMH3_C"/>
    <property type="match status" value="1"/>
</dbReference>
<comment type="subcellular location">
    <subcellularLocation>
        <location evidence="1">Membrane</location>
    </subcellularLocation>
</comment>
<dbReference type="PANTHER" id="PTHR13608">
    <property type="entry name" value="ARMADILLO-LIKE HELICAL DOMAIN-CONTAINING PROTEIN 3"/>
    <property type="match status" value="1"/>
</dbReference>
<keyword evidence="7" id="KW-1185">Reference proteome</keyword>
<dbReference type="PANTHER" id="PTHR13608:SF3">
    <property type="entry name" value="ARMADILLO-LIKE HELICAL DOMAIN-CONTAINING PROTEIN 3"/>
    <property type="match status" value="1"/>
</dbReference>
<dbReference type="EMBL" id="KE346366">
    <property type="protein sequence ID" value="KJE93802.1"/>
    <property type="molecule type" value="Genomic_DNA"/>
</dbReference>
<keyword evidence="4" id="KW-0472">Membrane</keyword>
<dbReference type="RefSeq" id="XP_004347292.1">
    <property type="nucleotide sequence ID" value="XM_004347242.2"/>
</dbReference>
<evidence type="ECO:0000256" key="3">
    <source>
        <dbReference type="ARBA" id="ARBA00022989"/>
    </source>
</evidence>
<dbReference type="OrthoDB" id="2012278at2759"/>
<dbReference type="InterPro" id="IPR013636">
    <property type="entry name" value="ARMH3_C"/>
</dbReference>
<dbReference type="OMA" id="YEATHLN"/>
<name>A0A0D2VS19_CAPO3</name>
<dbReference type="InterPro" id="IPR039868">
    <property type="entry name" value="ARMD3-like"/>
</dbReference>
<organism evidence="6 7">
    <name type="scientific">Capsaspora owczarzaki (strain ATCC 30864)</name>
    <dbReference type="NCBI Taxonomy" id="595528"/>
    <lineage>
        <taxon>Eukaryota</taxon>
        <taxon>Filasterea</taxon>
        <taxon>Capsaspora</taxon>
    </lineage>
</organism>
<evidence type="ECO:0000313" key="7">
    <source>
        <dbReference type="Proteomes" id="UP000008743"/>
    </source>
</evidence>
<evidence type="ECO:0000256" key="4">
    <source>
        <dbReference type="ARBA" id="ARBA00023136"/>
    </source>
</evidence>
<evidence type="ECO:0000313" key="6">
    <source>
        <dbReference type="EMBL" id="KJE93802.1"/>
    </source>
</evidence>
<dbReference type="eggNOG" id="KOG4654">
    <property type="taxonomic scope" value="Eukaryota"/>
</dbReference>
<keyword evidence="2" id="KW-0812">Transmembrane</keyword>
<evidence type="ECO:0000256" key="2">
    <source>
        <dbReference type="ARBA" id="ARBA00022692"/>
    </source>
</evidence>
<evidence type="ECO:0000256" key="1">
    <source>
        <dbReference type="ARBA" id="ARBA00004370"/>
    </source>
</evidence>
<keyword evidence="3" id="KW-1133">Transmembrane helix</keyword>
<sequence>MMREMDVRAPEAPLLHVASSPAAIAAAAAAAAAATAPPAPSTATSASTGTSTNAGTGTAVGAVAAGGPGTPAASPNASTTLLLNNSSTTPAAAAAAAASEALLAKSTAAAAAAAGKKGRKESKTPLKEKFVQIYEAFFNGDNPSTASPHFWDELFLLKVNAVFLDRCITSLSEEQLMSLKDITNLIVCSAISALRDDNAIRVANALQTLCIVARAVSTKKFTGLSFDPIQLLVPSEDASAIFTDLFASIASVLSSTLSTQVKAMALKLLIVFATFSEGINSNSILEHIMRNDLFDAILQTLVETSTRELLAQDSLTLIVIFVNYRKYEVPNPYVKRLSEVHDELVLNALGSVMSTMYASYNRYFDNTTNPAKSSKGGFLSSITSWFGSTTTSPTTKSWNPETPCPVLLTLYEAIHLNRNFFSVMCYLDPMLTTDLAVMIAQAKDAKASPTANPAAAAPTSAPAATTATSTVVPSNLLSRFMTFCSFVFQAIKDEPSIENARLCVLILQCVSEDAYSNAFLHDPSTNIPVSLYRRPTRHKRPLPNVGISGTGRPLVCSVFDLMIEFMGGNLKRNLSIDLYCKCVGIIHRLLCYEKRSRVRLAYTWKETWTSLVNVLRFVRSNETTLIDKHNVFLLYDQIVSVFNLFITYGDTFLANPTNYDELYYEIMRVHEVFHALYEDAKRHYTSEGEWRDTARRVMANIVNILSIINHFSPKIEAWTAENQVASVTPEQVLAVIKNNYDTLTLKLQDNLDQYDKYAENPREVSFFRTAVRHLVVDTRHHHATTHFDPQEASI</sequence>
<dbReference type="FunCoup" id="A0A0D2VS19">
    <property type="interactions" value="404"/>
</dbReference>